<evidence type="ECO:0000259" key="5">
    <source>
        <dbReference type="Pfam" id="PF04932"/>
    </source>
</evidence>
<name>A0A0F5F1V4_AVIPA</name>
<protein>
    <submittedName>
        <fullName evidence="6">Lipid A core - O-antigen ligase and related enzymes</fullName>
    </submittedName>
</protein>
<reference evidence="6 7" key="1">
    <citation type="submission" date="2018-06" db="EMBL/GenBank/DDBJ databases">
        <authorList>
            <consortium name="Pathogen Informatics"/>
            <person name="Doyle S."/>
        </authorList>
    </citation>
    <scope>NUCLEOTIDE SEQUENCE [LARGE SCALE GENOMIC DNA]</scope>
    <source>
        <strain evidence="6 7">NCTC10926</strain>
    </source>
</reference>
<evidence type="ECO:0000256" key="3">
    <source>
        <dbReference type="ARBA" id="ARBA00022989"/>
    </source>
</evidence>
<keyword evidence="3" id="KW-1133">Transmembrane helix</keyword>
<dbReference type="STRING" id="728.VY92_02495"/>
<evidence type="ECO:0000313" key="7">
    <source>
        <dbReference type="Proteomes" id="UP000254620"/>
    </source>
</evidence>
<accession>A0A0F5F1V4</accession>
<dbReference type="GO" id="GO:0016874">
    <property type="term" value="F:ligase activity"/>
    <property type="evidence" value="ECO:0007669"/>
    <property type="project" value="UniProtKB-KW"/>
</dbReference>
<keyword evidence="6" id="KW-0436">Ligase</keyword>
<dbReference type="AlphaFoldDB" id="A0A0F5F1V4"/>
<dbReference type="InterPro" id="IPR051533">
    <property type="entry name" value="WaaL-like"/>
</dbReference>
<dbReference type="InterPro" id="IPR007016">
    <property type="entry name" value="O-antigen_ligase-rel_domated"/>
</dbReference>
<dbReference type="Pfam" id="PF04932">
    <property type="entry name" value="Wzy_C"/>
    <property type="match status" value="1"/>
</dbReference>
<keyword evidence="4" id="KW-0472">Membrane</keyword>
<dbReference type="PANTHER" id="PTHR37422">
    <property type="entry name" value="TEICHURONIC ACID BIOSYNTHESIS PROTEIN TUAE"/>
    <property type="match status" value="1"/>
</dbReference>
<organism evidence="6 7">
    <name type="scientific">Avibacterium paragallinarum</name>
    <name type="common">Haemophilus gallinarum</name>
    <dbReference type="NCBI Taxonomy" id="728"/>
    <lineage>
        <taxon>Bacteria</taxon>
        <taxon>Pseudomonadati</taxon>
        <taxon>Pseudomonadota</taxon>
        <taxon>Gammaproteobacteria</taxon>
        <taxon>Pasteurellales</taxon>
        <taxon>Pasteurellaceae</taxon>
        <taxon>Avibacterium</taxon>
    </lineage>
</organism>
<dbReference type="GO" id="GO:0016020">
    <property type="term" value="C:membrane"/>
    <property type="evidence" value="ECO:0007669"/>
    <property type="project" value="UniProtKB-SubCell"/>
</dbReference>
<dbReference type="OrthoDB" id="8576060at2"/>
<gene>
    <name evidence="6" type="ORF">NCTC10926_02460</name>
</gene>
<sequence>MEKNKNWGDLFINFTIALYFLLFLLFSRSYNLAPTLLIISAIVFVFLKRKQIDFFTEKEHKILVLSYLVYFVIILLTVILHQDKLKDLDKPSRIILYLPVLLLLIHYKLRFKTLLYSIPMSAILAGCVACYQCFYLGDWGAFKHVQLIQGGDISMSLGIFSICMMLYSLSKGHKLLALFCFLGSLMGIFGNILSTARGGWIVLPIIIPFILIIYRKFIPKYFIPLMLGVFIISGYLFNLTDGGRLRDRIMTTQDQITRYFYKNDSDTSLGYRFDMWKGAWIAIKEKPILGWGNEGLKSKKEKLAENGIISKHSAEFYHNHNQFIDETAKRGIIGLIGLLTIFLIPLSYFGCRLIRQTNLEIRCLALCGTVHIISTMCYNLSQGFFVHNSGNTFYFLSVIIWGCSRLALNFTPFSQYF</sequence>
<dbReference type="PANTHER" id="PTHR37422:SF17">
    <property type="entry name" value="O-ANTIGEN LIGASE"/>
    <property type="match status" value="1"/>
</dbReference>
<keyword evidence="2" id="KW-0812">Transmembrane</keyword>
<dbReference type="eggNOG" id="COG3307">
    <property type="taxonomic scope" value="Bacteria"/>
</dbReference>
<evidence type="ECO:0000256" key="2">
    <source>
        <dbReference type="ARBA" id="ARBA00022692"/>
    </source>
</evidence>
<comment type="subcellular location">
    <subcellularLocation>
        <location evidence="1">Membrane</location>
        <topology evidence="1">Multi-pass membrane protein</topology>
    </subcellularLocation>
</comment>
<dbReference type="RefSeq" id="WP_046097875.1">
    <property type="nucleotide sequence ID" value="NZ_LAEN01000011.1"/>
</dbReference>
<proteinExistence type="predicted"/>
<evidence type="ECO:0000313" key="6">
    <source>
        <dbReference type="EMBL" id="SUV40421.1"/>
    </source>
</evidence>
<dbReference type="Proteomes" id="UP000254620">
    <property type="component" value="Unassembled WGS sequence"/>
</dbReference>
<evidence type="ECO:0000256" key="4">
    <source>
        <dbReference type="ARBA" id="ARBA00023136"/>
    </source>
</evidence>
<feature type="domain" description="O-antigen ligase-related" evidence="5">
    <location>
        <begin position="184"/>
        <end position="338"/>
    </location>
</feature>
<evidence type="ECO:0000256" key="1">
    <source>
        <dbReference type="ARBA" id="ARBA00004141"/>
    </source>
</evidence>
<dbReference type="EMBL" id="UFSW01000002">
    <property type="protein sequence ID" value="SUV40421.1"/>
    <property type="molecule type" value="Genomic_DNA"/>
</dbReference>